<accession>A0A1Q3E2S0</accession>
<proteinExistence type="predicted"/>
<protein>
    <submittedName>
        <fullName evidence="1">Uncharacterized protein</fullName>
    </submittedName>
</protein>
<reference evidence="1 2" key="1">
    <citation type="submission" date="2016-08" db="EMBL/GenBank/DDBJ databases">
        <authorList>
            <consortium name="Lentinula edodes genome sequencing consortium"/>
            <person name="Sakamoto Y."/>
            <person name="Nakade K."/>
            <person name="Sato S."/>
            <person name="Yoshida Y."/>
            <person name="Miyazaki K."/>
            <person name="Natsume S."/>
            <person name="Konno N."/>
        </authorList>
    </citation>
    <scope>NUCLEOTIDE SEQUENCE [LARGE SCALE GENOMIC DNA]</scope>
    <source>
        <strain evidence="1 2">NBRC 111202</strain>
    </source>
</reference>
<organism evidence="1 2">
    <name type="scientific">Lentinula edodes</name>
    <name type="common">Shiitake mushroom</name>
    <name type="synonym">Lentinus edodes</name>
    <dbReference type="NCBI Taxonomy" id="5353"/>
    <lineage>
        <taxon>Eukaryota</taxon>
        <taxon>Fungi</taxon>
        <taxon>Dikarya</taxon>
        <taxon>Basidiomycota</taxon>
        <taxon>Agaricomycotina</taxon>
        <taxon>Agaricomycetes</taxon>
        <taxon>Agaricomycetidae</taxon>
        <taxon>Agaricales</taxon>
        <taxon>Marasmiineae</taxon>
        <taxon>Omphalotaceae</taxon>
        <taxon>Lentinula</taxon>
    </lineage>
</organism>
<dbReference type="AlphaFoldDB" id="A0A1Q3E2S0"/>
<keyword evidence="2" id="KW-1185">Reference proteome</keyword>
<evidence type="ECO:0000313" key="1">
    <source>
        <dbReference type="EMBL" id="GAW01456.1"/>
    </source>
</evidence>
<dbReference type="EMBL" id="BDGU01000061">
    <property type="protein sequence ID" value="GAW01456.1"/>
    <property type="molecule type" value="Genomic_DNA"/>
</dbReference>
<comment type="caution">
    <text evidence="1">The sequence shown here is derived from an EMBL/GenBank/DDBJ whole genome shotgun (WGS) entry which is preliminary data.</text>
</comment>
<reference evidence="1 2" key="2">
    <citation type="submission" date="2017-02" db="EMBL/GenBank/DDBJ databases">
        <title>A genome survey and senescence transcriptome analysis in Lentinula edodes.</title>
        <authorList>
            <person name="Sakamoto Y."/>
            <person name="Nakade K."/>
            <person name="Sato S."/>
            <person name="Yoshida Y."/>
            <person name="Miyazaki K."/>
            <person name="Natsume S."/>
            <person name="Konno N."/>
        </authorList>
    </citation>
    <scope>NUCLEOTIDE SEQUENCE [LARGE SCALE GENOMIC DNA]</scope>
    <source>
        <strain evidence="1 2">NBRC 111202</strain>
    </source>
</reference>
<gene>
    <name evidence="1" type="ORF">LENED_003053</name>
</gene>
<dbReference type="Proteomes" id="UP000188533">
    <property type="component" value="Unassembled WGS sequence"/>
</dbReference>
<evidence type="ECO:0000313" key="2">
    <source>
        <dbReference type="Proteomes" id="UP000188533"/>
    </source>
</evidence>
<dbReference type="STRING" id="5353.A0A1Q3E2S0"/>
<sequence>MAQAWLDADTQEERDRLFAKNGVRWSELLRLKYWDPVRNTVIDPMHGFYLRIFQRHCRDIWGMGVKLEDSDGIWDMQELSDELKNRAQTILKTGTQAALKGLPVASLRYLATFSGVDNHRKKSALHHSLLSYRVKMGWFDSKQIPIKQTGIPSSSPSVTVTAHTPITPINLLPVTTLGTSDSNPPLTNAFNPTSIEDARREYQYGHQKSMLLKFTSSVLQSLVKENNITVLTPSGKASKSKKLIVDALVEEVSLD</sequence>
<name>A0A1Q3E2S0_LENED</name>